<dbReference type="AlphaFoldDB" id="A0AAV7XNL4"/>
<dbReference type="GO" id="GO:0004714">
    <property type="term" value="F:transmembrane receptor protein tyrosine kinase activity"/>
    <property type="evidence" value="ECO:0007669"/>
    <property type="project" value="TreeGrafter"/>
</dbReference>
<dbReference type="SUPFAM" id="SSF56112">
    <property type="entry name" value="Protein kinase-like (PK-like)"/>
    <property type="match status" value="1"/>
</dbReference>
<feature type="domain" description="Fibronectin type-III" evidence="6">
    <location>
        <begin position="131"/>
        <end position="230"/>
    </location>
</feature>
<dbReference type="InterPro" id="IPR036116">
    <property type="entry name" value="FN3_sf"/>
</dbReference>
<evidence type="ECO:0000259" key="6">
    <source>
        <dbReference type="PROSITE" id="PS50853"/>
    </source>
</evidence>
<feature type="transmembrane region" description="Helical" evidence="3">
    <location>
        <begin position="381"/>
        <end position="402"/>
    </location>
</feature>
<evidence type="ECO:0000256" key="1">
    <source>
        <dbReference type="ARBA" id="ARBA00004167"/>
    </source>
</evidence>
<dbReference type="Pfam" id="PF07714">
    <property type="entry name" value="PK_Tyr_Ser-Thr"/>
    <property type="match status" value="1"/>
</dbReference>
<evidence type="ECO:0000313" key="9">
    <source>
        <dbReference type="Proteomes" id="UP001075354"/>
    </source>
</evidence>
<dbReference type="InterPro" id="IPR050122">
    <property type="entry name" value="RTK"/>
</dbReference>
<dbReference type="PROSITE" id="PS51212">
    <property type="entry name" value="WSC"/>
    <property type="match status" value="1"/>
</dbReference>
<dbReference type="InterPro" id="IPR013783">
    <property type="entry name" value="Ig-like_fold"/>
</dbReference>
<keyword evidence="3" id="KW-0812">Transmembrane</keyword>
<keyword evidence="2" id="KW-0325">Glycoprotein</keyword>
<keyword evidence="4" id="KW-0732">Signal</keyword>
<dbReference type="GO" id="GO:0005524">
    <property type="term" value="F:ATP binding"/>
    <property type="evidence" value="ECO:0007669"/>
    <property type="project" value="InterPro"/>
</dbReference>
<evidence type="ECO:0000256" key="2">
    <source>
        <dbReference type="ARBA" id="ARBA00023180"/>
    </source>
</evidence>
<dbReference type="SMART" id="SM00321">
    <property type="entry name" value="WSC"/>
    <property type="match status" value="1"/>
</dbReference>
<dbReference type="Gene3D" id="2.60.40.10">
    <property type="entry name" value="Immunoglobulins"/>
    <property type="match status" value="1"/>
</dbReference>
<evidence type="ECO:0000259" key="7">
    <source>
        <dbReference type="PROSITE" id="PS51212"/>
    </source>
</evidence>
<sequence>MLKGKTTFVFATCLSLLARSQAVDVLEDTLPKFVGCFKESAEVEKHDFPFESLRATVGGSIDACVQECSSNYFRYAALTNGQGCRCGTKFSSLETVDDGHCNIPCRSNATQKCGGDHLSSVFDTGQKTSGPPSHLQVSNISDTSLRISWKPPIASNGVVTNYIVSAEFTHTHSFSGLSPLMSWTYNADVRNADILDLHPGTEYQVKVQAVTELGRGVAAQLYLSTHVGYPMTPNEPVIVRKMIPKGQVVIKFEEGISENGPITGYRIVVLCGLAEFDPELLDSYYNAEKKGLSYYITASLDAEAYKREFTVGDGFRYGEFDNVRLRFDDGRCSEDDIQFAVGVISSDENQTCISYSNPHSEEIVKKIIPPESKDEGLQSGLIAAIVVCSILLVLVVLAYFAARHFAPQRRGASRMEDPQEMCLQGPMIEVENYGYLPEEEEESRVNHYDRLKKVLWDIPRNFLDIQSNNSLGSGEFGNVVKGTVLQNSYPTPASVHCIEDGALSPATKRSMLQELAVLINCGTANHSNVIRLIGTCESPDILHVVLEYHPATLKDILLESRTLERPGFERDRSIVCSLPQHAFLQIGVGIAQGMNHLVAQKVIHKQLAACSILMADGMVPKITNFGIAKYNRPNVVADFTRWTAREIFRSQHFTVKSDVWAMGCLLWEMAALGGTLYSNIPTAEVAGRVMRGLRPPHLGHVSDDLYQLMLQCWQLDLDERPDFSEICTALCELINSSENHLDWNVVPGFQYEPYSSDLELVRHR</sequence>
<feature type="domain" description="WSC" evidence="7">
    <location>
        <begin position="30"/>
        <end position="125"/>
    </location>
</feature>
<dbReference type="GO" id="GO:0043235">
    <property type="term" value="C:receptor complex"/>
    <property type="evidence" value="ECO:0007669"/>
    <property type="project" value="TreeGrafter"/>
</dbReference>
<dbReference type="InterPro" id="IPR001245">
    <property type="entry name" value="Ser-Thr/Tyr_kinase_cat_dom"/>
</dbReference>
<dbReference type="GO" id="GO:0005886">
    <property type="term" value="C:plasma membrane"/>
    <property type="evidence" value="ECO:0007669"/>
    <property type="project" value="TreeGrafter"/>
</dbReference>
<reference evidence="8" key="1">
    <citation type="submission" date="2022-12" db="EMBL/GenBank/DDBJ databases">
        <title>Chromosome-level genome assembly of the bean flower thrips Megalurothrips usitatus.</title>
        <authorList>
            <person name="Ma L."/>
            <person name="Liu Q."/>
            <person name="Li H."/>
            <person name="Cai W."/>
        </authorList>
    </citation>
    <scope>NUCLEOTIDE SEQUENCE</scope>
    <source>
        <strain evidence="8">Cailab_2022a</strain>
    </source>
</reference>
<dbReference type="GO" id="GO:0007169">
    <property type="term" value="P:cell surface receptor protein tyrosine kinase signaling pathway"/>
    <property type="evidence" value="ECO:0007669"/>
    <property type="project" value="TreeGrafter"/>
</dbReference>
<evidence type="ECO:0000256" key="3">
    <source>
        <dbReference type="SAM" id="Phobius"/>
    </source>
</evidence>
<protein>
    <recommendedName>
        <fullName evidence="10">Tyrosine-protein kinase Wsck</fullName>
    </recommendedName>
</protein>
<dbReference type="PROSITE" id="PS50011">
    <property type="entry name" value="PROTEIN_KINASE_DOM"/>
    <property type="match status" value="1"/>
</dbReference>
<dbReference type="PRINTS" id="PR00109">
    <property type="entry name" value="TYRKINASE"/>
</dbReference>
<keyword evidence="3" id="KW-1133">Transmembrane helix</keyword>
<comment type="caution">
    <text evidence="8">The sequence shown here is derived from an EMBL/GenBank/DDBJ whole genome shotgun (WGS) entry which is preliminary data.</text>
</comment>
<dbReference type="InterPro" id="IPR003961">
    <property type="entry name" value="FN3_dom"/>
</dbReference>
<dbReference type="Gene3D" id="1.10.510.10">
    <property type="entry name" value="Transferase(Phosphotransferase) domain 1"/>
    <property type="match status" value="1"/>
</dbReference>
<comment type="subcellular location">
    <subcellularLocation>
        <location evidence="1">Membrane</location>
        <topology evidence="1">Single-pass membrane protein</topology>
    </subcellularLocation>
</comment>
<gene>
    <name evidence="8" type="ORF">ONE63_009398</name>
</gene>
<dbReference type="Proteomes" id="UP001075354">
    <property type="component" value="Chromosome 7"/>
</dbReference>
<dbReference type="PROSITE" id="PS50853">
    <property type="entry name" value="FN3"/>
    <property type="match status" value="1"/>
</dbReference>
<dbReference type="EMBL" id="JAPTSV010000007">
    <property type="protein sequence ID" value="KAJ1526242.1"/>
    <property type="molecule type" value="Genomic_DNA"/>
</dbReference>
<feature type="signal peptide" evidence="4">
    <location>
        <begin position="1"/>
        <end position="22"/>
    </location>
</feature>
<evidence type="ECO:0000259" key="5">
    <source>
        <dbReference type="PROSITE" id="PS50011"/>
    </source>
</evidence>
<feature type="domain" description="Protein kinase" evidence="5">
    <location>
        <begin position="465"/>
        <end position="734"/>
    </location>
</feature>
<accession>A0AAV7XNL4</accession>
<dbReference type="PANTHER" id="PTHR24416:SF622">
    <property type="entry name" value="PROTEIN KINASE DOMAIN-CONTAINING PROTEIN"/>
    <property type="match status" value="1"/>
</dbReference>
<proteinExistence type="predicted"/>
<keyword evidence="9" id="KW-1185">Reference proteome</keyword>
<dbReference type="PANTHER" id="PTHR24416">
    <property type="entry name" value="TYROSINE-PROTEIN KINASE RECEPTOR"/>
    <property type="match status" value="1"/>
</dbReference>
<dbReference type="InterPro" id="IPR002889">
    <property type="entry name" value="WSC_carb-bd"/>
</dbReference>
<dbReference type="SMART" id="SM00060">
    <property type="entry name" value="FN3"/>
    <property type="match status" value="1"/>
</dbReference>
<dbReference type="Gene3D" id="3.30.200.20">
    <property type="entry name" value="Phosphorylase Kinase, domain 1"/>
    <property type="match status" value="1"/>
</dbReference>
<evidence type="ECO:0000313" key="8">
    <source>
        <dbReference type="EMBL" id="KAJ1526242.1"/>
    </source>
</evidence>
<evidence type="ECO:0000256" key="4">
    <source>
        <dbReference type="SAM" id="SignalP"/>
    </source>
</evidence>
<dbReference type="SUPFAM" id="SSF49265">
    <property type="entry name" value="Fibronectin type III"/>
    <property type="match status" value="1"/>
</dbReference>
<dbReference type="InterPro" id="IPR011009">
    <property type="entry name" value="Kinase-like_dom_sf"/>
</dbReference>
<keyword evidence="3" id="KW-0472">Membrane</keyword>
<dbReference type="InterPro" id="IPR000719">
    <property type="entry name" value="Prot_kinase_dom"/>
</dbReference>
<name>A0AAV7XNL4_9NEOP</name>
<dbReference type="CDD" id="cd00063">
    <property type="entry name" value="FN3"/>
    <property type="match status" value="1"/>
</dbReference>
<dbReference type="Pfam" id="PF00041">
    <property type="entry name" value="fn3"/>
    <property type="match status" value="1"/>
</dbReference>
<feature type="chain" id="PRO_5043821115" description="Tyrosine-protein kinase Wsck" evidence="4">
    <location>
        <begin position="23"/>
        <end position="764"/>
    </location>
</feature>
<evidence type="ECO:0008006" key="10">
    <source>
        <dbReference type="Google" id="ProtNLM"/>
    </source>
</evidence>
<organism evidence="8 9">
    <name type="scientific">Megalurothrips usitatus</name>
    <name type="common">bean blossom thrips</name>
    <dbReference type="NCBI Taxonomy" id="439358"/>
    <lineage>
        <taxon>Eukaryota</taxon>
        <taxon>Metazoa</taxon>
        <taxon>Ecdysozoa</taxon>
        <taxon>Arthropoda</taxon>
        <taxon>Hexapoda</taxon>
        <taxon>Insecta</taxon>
        <taxon>Pterygota</taxon>
        <taxon>Neoptera</taxon>
        <taxon>Paraneoptera</taxon>
        <taxon>Thysanoptera</taxon>
        <taxon>Terebrantia</taxon>
        <taxon>Thripoidea</taxon>
        <taxon>Thripidae</taxon>
        <taxon>Megalurothrips</taxon>
    </lineage>
</organism>
<dbReference type="Pfam" id="PF01822">
    <property type="entry name" value="WSC"/>
    <property type="match status" value="1"/>
</dbReference>